<accession>A0ACC2ZP98</accession>
<comment type="caution">
    <text evidence="1">The sequence shown here is derived from an EMBL/GenBank/DDBJ whole genome shotgun (WGS) entry which is preliminary data.</text>
</comment>
<name>A0ACC2ZP98_9PEZI</name>
<proteinExistence type="predicted"/>
<dbReference type="EMBL" id="JAPDRP010000001">
    <property type="protein sequence ID" value="KAJ9649338.1"/>
    <property type="molecule type" value="Genomic_DNA"/>
</dbReference>
<evidence type="ECO:0000313" key="1">
    <source>
        <dbReference type="EMBL" id="KAJ9649338.1"/>
    </source>
</evidence>
<dbReference type="Proteomes" id="UP001172680">
    <property type="component" value="Unassembled WGS sequence"/>
</dbReference>
<reference evidence="1" key="1">
    <citation type="submission" date="2022-10" db="EMBL/GenBank/DDBJ databases">
        <title>Culturing micro-colonial fungi from biological soil crusts in the Mojave desert and describing Neophaeococcomyces mojavensis, and introducing the new genera and species Taxawa tesnikishii.</title>
        <authorList>
            <person name="Kurbessoian T."/>
            <person name="Stajich J.E."/>
        </authorList>
    </citation>
    <scope>NUCLEOTIDE SEQUENCE</scope>
    <source>
        <strain evidence="1">JES_115</strain>
    </source>
</reference>
<organism evidence="1 2">
    <name type="scientific">Coniosporium tulheliwenetii</name>
    <dbReference type="NCBI Taxonomy" id="3383036"/>
    <lineage>
        <taxon>Eukaryota</taxon>
        <taxon>Fungi</taxon>
        <taxon>Dikarya</taxon>
        <taxon>Ascomycota</taxon>
        <taxon>Pezizomycotina</taxon>
        <taxon>Dothideomycetes</taxon>
        <taxon>Dothideomycetes incertae sedis</taxon>
        <taxon>Coniosporium</taxon>
    </lineage>
</organism>
<sequence length="308" mass="34614">MGLYYANAKKTLIFPFGLDLVGPPLMPDSGAAPTWHSRAWTLQEEAVAGDKAYFVLYYSKDLNPRYAHQNVFLTPLGNDEHIQKLQSFAKDDQNSPRGEQRPCLHIVPRSEMVSCRTVYANTSPTYDDTAPLREMYRREAAKEEDLVYSVLGFLGVTITPNAVRYGIFLRGAMLILADAVHVDQRLLLTVVESFHGNFIDGFSALPAFRDITAMPAPRLHHLRTLGVAEFSGHDGMRITAPAVVVDVEKIIDESNAINEALELPIQELVDVLEEKGSLDSYRFSRMTARGDRAVRGWRRLLRALHRSE</sequence>
<protein>
    <submittedName>
        <fullName evidence="1">Uncharacterized protein</fullName>
    </submittedName>
</protein>
<gene>
    <name evidence="1" type="ORF">H2199_000113</name>
</gene>
<evidence type="ECO:0000313" key="2">
    <source>
        <dbReference type="Proteomes" id="UP001172680"/>
    </source>
</evidence>
<keyword evidence="2" id="KW-1185">Reference proteome</keyword>